<protein>
    <recommendedName>
        <fullName evidence="2">Diphthine--ammonia ligase</fullName>
        <ecNumber evidence="1">6.3.1.14</ecNumber>
    </recommendedName>
    <alternativeName>
        <fullName evidence="3">Diphthamide synthase</fullName>
    </alternativeName>
    <alternativeName>
        <fullName evidence="4">Diphthamide synthetase</fullName>
    </alternativeName>
</protein>
<evidence type="ECO:0000256" key="4">
    <source>
        <dbReference type="ARBA" id="ARBA00031552"/>
    </source>
</evidence>
<proteinExistence type="predicted"/>
<gene>
    <name evidence="7" type="ORF">CPELLU_LOCUS3936</name>
</gene>
<feature type="domain" description="Diphthamide synthase" evidence="6">
    <location>
        <begin position="13"/>
        <end position="221"/>
    </location>
</feature>
<organism evidence="7 8">
    <name type="scientific">Cetraspora pellucida</name>
    <dbReference type="NCBI Taxonomy" id="1433469"/>
    <lineage>
        <taxon>Eukaryota</taxon>
        <taxon>Fungi</taxon>
        <taxon>Fungi incertae sedis</taxon>
        <taxon>Mucoromycota</taxon>
        <taxon>Glomeromycotina</taxon>
        <taxon>Glomeromycetes</taxon>
        <taxon>Diversisporales</taxon>
        <taxon>Gigasporaceae</taxon>
        <taxon>Cetraspora</taxon>
    </lineage>
</organism>
<evidence type="ECO:0000256" key="2">
    <source>
        <dbReference type="ARBA" id="ARBA00018426"/>
    </source>
</evidence>
<dbReference type="InterPro" id="IPR014729">
    <property type="entry name" value="Rossmann-like_a/b/a_fold"/>
</dbReference>
<dbReference type="InterPro" id="IPR002761">
    <property type="entry name" value="Diphthami_syn_dom"/>
</dbReference>
<dbReference type="Gene3D" id="3.90.1490.10">
    <property type="entry name" value="putative n-type atp pyrophosphatase, domain 2"/>
    <property type="match status" value="1"/>
</dbReference>
<evidence type="ECO:0000313" key="7">
    <source>
        <dbReference type="EMBL" id="CAG8533091.1"/>
    </source>
</evidence>
<dbReference type="Pfam" id="PF01902">
    <property type="entry name" value="Diphthami_syn_2"/>
    <property type="match status" value="1"/>
</dbReference>
<dbReference type="Proteomes" id="UP000789759">
    <property type="component" value="Unassembled WGS sequence"/>
</dbReference>
<evidence type="ECO:0000259" key="6">
    <source>
        <dbReference type="Pfam" id="PF01902"/>
    </source>
</evidence>
<comment type="catalytic activity">
    <reaction evidence="5">
        <text>diphthine-[translation elongation factor 2] + NH4(+) + ATP = diphthamide-[translation elongation factor 2] + AMP + diphosphate + H(+)</text>
        <dbReference type="Rhea" id="RHEA:19753"/>
        <dbReference type="Rhea" id="RHEA-COMP:10172"/>
        <dbReference type="Rhea" id="RHEA-COMP:10174"/>
        <dbReference type="ChEBI" id="CHEBI:15378"/>
        <dbReference type="ChEBI" id="CHEBI:16692"/>
        <dbReference type="ChEBI" id="CHEBI:28938"/>
        <dbReference type="ChEBI" id="CHEBI:30616"/>
        <dbReference type="ChEBI" id="CHEBI:33019"/>
        <dbReference type="ChEBI" id="CHEBI:82696"/>
        <dbReference type="ChEBI" id="CHEBI:456215"/>
        <dbReference type="EC" id="6.3.1.14"/>
    </reaction>
</comment>
<evidence type="ECO:0000256" key="3">
    <source>
        <dbReference type="ARBA" id="ARBA00029814"/>
    </source>
</evidence>
<evidence type="ECO:0000313" key="8">
    <source>
        <dbReference type="Proteomes" id="UP000789759"/>
    </source>
</evidence>
<sequence length="237" mass="26924">MTESLSVTSQPKKVCLSYTGGKDCTLTLHLLSAQPEKYNIVSLITFTPAATKPFLAHPQHLIKLQSQALTLPHQFLSVTPPYVESYRSLIVSCNIDVLATGDILDVCNRFMDRVVEGTDIELVRPLWERERTELIEEIFKFEFEVLISCVNLENMKEDAARKLVGNILTRDLYENVILKQDVDGCGEMGEYHSMVLNAPLFKKRIVIKKGKQTISEDGKFLYFEVQECELVDKTCSE</sequence>
<comment type="caution">
    <text evidence="7">The sequence shown here is derived from an EMBL/GenBank/DDBJ whole genome shotgun (WGS) entry which is preliminary data.</text>
</comment>
<name>A0A9N9AM87_9GLOM</name>
<reference evidence="7" key="1">
    <citation type="submission" date="2021-06" db="EMBL/GenBank/DDBJ databases">
        <authorList>
            <person name="Kallberg Y."/>
            <person name="Tangrot J."/>
            <person name="Rosling A."/>
        </authorList>
    </citation>
    <scope>NUCLEOTIDE SEQUENCE</scope>
    <source>
        <strain evidence="7">FL966</strain>
    </source>
</reference>
<dbReference type="EC" id="6.3.1.14" evidence="1"/>
<dbReference type="GO" id="GO:0017178">
    <property type="term" value="F:diphthine-ammonia ligase activity"/>
    <property type="evidence" value="ECO:0007669"/>
    <property type="project" value="UniProtKB-EC"/>
</dbReference>
<dbReference type="AlphaFoldDB" id="A0A9N9AM87"/>
<dbReference type="OrthoDB" id="686384at2759"/>
<dbReference type="EMBL" id="CAJVQA010001989">
    <property type="protein sequence ID" value="CAG8533091.1"/>
    <property type="molecule type" value="Genomic_DNA"/>
</dbReference>
<keyword evidence="8" id="KW-1185">Reference proteome</keyword>
<evidence type="ECO:0000256" key="1">
    <source>
        <dbReference type="ARBA" id="ARBA00012089"/>
    </source>
</evidence>
<evidence type="ECO:0000256" key="5">
    <source>
        <dbReference type="ARBA" id="ARBA00048108"/>
    </source>
</evidence>
<dbReference type="Gene3D" id="3.40.50.620">
    <property type="entry name" value="HUPs"/>
    <property type="match status" value="1"/>
</dbReference>
<accession>A0A9N9AM87</accession>
<dbReference type="SUPFAM" id="SSF52402">
    <property type="entry name" value="Adenine nucleotide alpha hydrolases-like"/>
    <property type="match status" value="1"/>
</dbReference>